<name>A0A512BIX4_9BACT</name>
<dbReference type="Gene3D" id="1.10.443.10">
    <property type="entry name" value="Intergrase catalytic core"/>
    <property type="match status" value="1"/>
</dbReference>
<evidence type="ECO:0000259" key="4">
    <source>
        <dbReference type="PROSITE" id="PS51898"/>
    </source>
</evidence>
<dbReference type="AlphaFoldDB" id="A0A512BIX4"/>
<dbReference type="PROSITE" id="PS51898">
    <property type="entry name" value="TYR_RECOMBINASE"/>
    <property type="match status" value="1"/>
</dbReference>
<accession>A0A512BIX4</accession>
<dbReference type="GO" id="GO:0003677">
    <property type="term" value="F:DNA binding"/>
    <property type="evidence" value="ECO:0007669"/>
    <property type="project" value="UniProtKB-KW"/>
</dbReference>
<dbReference type="PANTHER" id="PTHR30349:SF64">
    <property type="entry name" value="PROPHAGE INTEGRASE INTD-RELATED"/>
    <property type="match status" value="1"/>
</dbReference>
<keyword evidence="3" id="KW-0233">DNA recombination</keyword>
<dbReference type="InterPro" id="IPR035386">
    <property type="entry name" value="Arm-DNA-bind_5"/>
</dbReference>
<dbReference type="Pfam" id="PF13102">
    <property type="entry name" value="Phage_int_SAM_5"/>
    <property type="match status" value="1"/>
</dbReference>
<dbReference type="InterPro" id="IPR010998">
    <property type="entry name" value="Integrase_recombinase_N"/>
</dbReference>
<sequence>MDHKISILFYSRIASTNRDNLVPIYLRITIDGQRIEQTTKRFVELSKWSNTRGKMKGAHAEARSFNSFLDAIKHKVHTAERELLHDGKEITYQTFKEKWFGVDVKVYKILEVFENHNRQVAQLIGKDFSPATLQRYKTSLDHTRSFIKWKYKVQDIEVTKLNYEFINDYAFWLKTTRNCNHNSTMKYLANFKKVVLLCIKNGYLQKDPFVGFKLTKREVERPFLSKDELQTMAAKEFPAARLNHVRDIFLFSCYTGLAYADVKKLKRNEIGVGVDGEQWIFTKRQKTDTASRIPLLPVAERLLDKYKDNPQCMSGSILPVLSNQKMNAYLKEIADVCGINKVLTFHIARHTFATTVTLSNGVPIETVSKMLGHTNLRTTQHYAKILDIKVGEDMKALKGKLEDRI</sequence>
<feature type="domain" description="Tyr recombinase" evidence="4">
    <location>
        <begin position="219"/>
        <end position="396"/>
    </location>
</feature>
<keyword evidence="6" id="KW-1185">Reference proteome</keyword>
<dbReference type="InterPro" id="IPR013762">
    <property type="entry name" value="Integrase-like_cat_sf"/>
</dbReference>
<evidence type="ECO:0000313" key="5">
    <source>
        <dbReference type="EMBL" id="GEO11922.1"/>
    </source>
</evidence>
<dbReference type="EMBL" id="BJYT01000033">
    <property type="protein sequence ID" value="GEO11922.1"/>
    <property type="molecule type" value="Genomic_DNA"/>
</dbReference>
<dbReference type="InterPro" id="IPR002104">
    <property type="entry name" value="Integrase_catalytic"/>
</dbReference>
<keyword evidence="2" id="KW-0238">DNA-binding</keyword>
<evidence type="ECO:0000256" key="3">
    <source>
        <dbReference type="ARBA" id="ARBA00023172"/>
    </source>
</evidence>
<dbReference type="Pfam" id="PF00589">
    <property type="entry name" value="Phage_integrase"/>
    <property type="match status" value="1"/>
</dbReference>
<evidence type="ECO:0000256" key="1">
    <source>
        <dbReference type="ARBA" id="ARBA00008857"/>
    </source>
</evidence>
<proteinExistence type="inferred from homology"/>
<dbReference type="Gene3D" id="1.10.150.130">
    <property type="match status" value="1"/>
</dbReference>
<dbReference type="CDD" id="cd01185">
    <property type="entry name" value="INTN1_C_like"/>
    <property type="match status" value="1"/>
</dbReference>
<gene>
    <name evidence="5" type="ORF">SAE01_44180</name>
</gene>
<dbReference type="Pfam" id="PF17293">
    <property type="entry name" value="Arm-DNA-bind_5"/>
    <property type="match status" value="1"/>
</dbReference>
<dbReference type="OrthoDB" id="892893at2"/>
<dbReference type="RefSeq" id="WP_147206049.1">
    <property type="nucleotide sequence ID" value="NZ_BJYT01000033.1"/>
</dbReference>
<dbReference type="InterPro" id="IPR050090">
    <property type="entry name" value="Tyrosine_recombinase_XerCD"/>
</dbReference>
<dbReference type="PANTHER" id="PTHR30349">
    <property type="entry name" value="PHAGE INTEGRASE-RELATED"/>
    <property type="match status" value="1"/>
</dbReference>
<evidence type="ECO:0000256" key="2">
    <source>
        <dbReference type="ARBA" id="ARBA00023125"/>
    </source>
</evidence>
<dbReference type="GO" id="GO:0015074">
    <property type="term" value="P:DNA integration"/>
    <property type="evidence" value="ECO:0007669"/>
    <property type="project" value="InterPro"/>
</dbReference>
<dbReference type="GO" id="GO:0006310">
    <property type="term" value="P:DNA recombination"/>
    <property type="evidence" value="ECO:0007669"/>
    <property type="project" value="UniProtKB-KW"/>
</dbReference>
<comment type="similarity">
    <text evidence="1">Belongs to the 'phage' integrase family.</text>
</comment>
<organism evidence="5 6">
    <name type="scientific">Segetibacter aerophilus</name>
    <dbReference type="NCBI Taxonomy" id="670293"/>
    <lineage>
        <taxon>Bacteria</taxon>
        <taxon>Pseudomonadati</taxon>
        <taxon>Bacteroidota</taxon>
        <taxon>Chitinophagia</taxon>
        <taxon>Chitinophagales</taxon>
        <taxon>Chitinophagaceae</taxon>
        <taxon>Segetibacter</taxon>
    </lineage>
</organism>
<dbReference type="InterPro" id="IPR011010">
    <property type="entry name" value="DNA_brk_join_enz"/>
</dbReference>
<reference evidence="5 6" key="1">
    <citation type="submission" date="2019-07" db="EMBL/GenBank/DDBJ databases">
        <title>Whole genome shotgun sequence of Segetibacter aerophilus NBRC 106135.</title>
        <authorList>
            <person name="Hosoyama A."/>
            <person name="Uohara A."/>
            <person name="Ohji S."/>
            <person name="Ichikawa N."/>
        </authorList>
    </citation>
    <scope>NUCLEOTIDE SEQUENCE [LARGE SCALE GENOMIC DNA]</scope>
    <source>
        <strain evidence="5 6">NBRC 106135</strain>
    </source>
</reference>
<dbReference type="SUPFAM" id="SSF56349">
    <property type="entry name" value="DNA breaking-rejoining enzymes"/>
    <property type="match status" value="1"/>
</dbReference>
<dbReference type="Proteomes" id="UP000321513">
    <property type="component" value="Unassembled WGS sequence"/>
</dbReference>
<comment type="caution">
    <text evidence="5">The sequence shown here is derived from an EMBL/GenBank/DDBJ whole genome shotgun (WGS) entry which is preliminary data.</text>
</comment>
<protein>
    <submittedName>
        <fullName evidence="5">Transposase</fullName>
    </submittedName>
</protein>
<dbReference type="InterPro" id="IPR025269">
    <property type="entry name" value="SAM-like_dom"/>
</dbReference>
<evidence type="ECO:0000313" key="6">
    <source>
        <dbReference type="Proteomes" id="UP000321513"/>
    </source>
</evidence>